<dbReference type="PANTHER" id="PTHR41390:SF1">
    <property type="entry name" value="NADH-UBIQUINONE OXIDOREDUCTASE 213 KDA SUBUNIT"/>
    <property type="match status" value="1"/>
</dbReference>
<comment type="caution">
    <text evidence="2">The sequence shown here is derived from an EMBL/GenBank/DDBJ whole genome shotgun (WGS) entry which is preliminary data.</text>
</comment>
<feature type="non-terminal residue" evidence="2">
    <location>
        <position position="236"/>
    </location>
</feature>
<name>A0AAN7AJJ4_9PEZI</name>
<sequence>MKRIDLPAADLNPDGESRTLTPGQRPPQRLSDADTVPSSGQRDFLPPEIMAIVAPSLRVGATSGACGMFLGAAAGIVRSAPPILFAAAAGGQWFALGSSYWASRLVAFNYMGGEDKLSSSQKIKGSAVAGGLAGTVGGLIRGPRNILPGAIMFSLLGAGGQVFGNRRAARLEAEGANPDKNKGFWNSKWSPVKSLSDDDYVKLLEEKLLRVEAEIAIVSDHIKDLQGANSETNTNS</sequence>
<evidence type="ECO:0000313" key="3">
    <source>
        <dbReference type="Proteomes" id="UP001302126"/>
    </source>
</evidence>
<dbReference type="EMBL" id="MU864374">
    <property type="protein sequence ID" value="KAK4189533.1"/>
    <property type="molecule type" value="Genomic_DNA"/>
</dbReference>
<proteinExistence type="predicted"/>
<dbReference type="PANTHER" id="PTHR41390">
    <property type="entry name" value="CHROMOSOME 7, WHOLE GENOME SHOTGUN SEQUENCE"/>
    <property type="match status" value="1"/>
</dbReference>
<reference evidence="2" key="1">
    <citation type="journal article" date="2023" name="Mol. Phylogenet. Evol.">
        <title>Genome-scale phylogeny and comparative genomics of the fungal order Sordariales.</title>
        <authorList>
            <person name="Hensen N."/>
            <person name="Bonometti L."/>
            <person name="Westerberg I."/>
            <person name="Brannstrom I.O."/>
            <person name="Guillou S."/>
            <person name="Cros-Aarteil S."/>
            <person name="Calhoun S."/>
            <person name="Haridas S."/>
            <person name="Kuo A."/>
            <person name="Mondo S."/>
            <person name="Pangilinan J."/>
            <person name="Riley R."/>
            <person name="LaButti K."/>
            <person name="Andreopoulos B."/>
            <person name="Lipzen A."/>
            <person name="Chen C."/>
            <person name="Yan M."/>
            <person name="Daum C."/>
            <person name="Ng V."/>
            <person name="Clum A."/>
            <person name="Steindorff A."/>
            <person name="Ohm R.A."/>
            <person name="Martin F."/>
            <person name="Silar P."/>
            <person name="Natvig D.O."/>
            <person name="Lalanne C."/>
            <person name="Gautier V."/>
            <person name="Ament-Velasquez S.L."/>
            <person name="Kruys A."/>
            <person name="Hutchinson M.I."/>
            <person name="Powell A.J."/>
            <person name="Barry K."/>
            <person name="Miller A.N."/>
            <person name="Grigoriev I.V."/>
            <person name="Debuchy R."/>
            <person name="Gladieux P."/>
            <person name="Hiltunen Thoren M."/>
            <person name="Johannesson H."/>
        </authorList>
    </citation>
    <scope>NUCLEOTIDE SEQUENCE</scope>
    <source>
        <strain evidence="2">PSN309</strain>
    </source>
</reference>
<feature type="region of interest" description="Disordered" evidence="1">
    <location>
        <begin position="1"/>
        <end position="43"/>
    </location>
</feature>
<dbReference type="AlphaFoldDB" id="A0AAN7AJJ4"/>
<keyword evidence="3" id="KW-1185">Reference proteome</keyword>
<gene>
    <name evidence="2" type="ORF">QBC35DRAFT_359004</name>
</gene>
<evidence type="ECO:0000256" key="1">
    <source>
        <dbReference type="SAM" id="MobiDB-lite"/>
    </source>
</evidence>
<reference evidence="2" key="2">
    <citation type="submission" date="2023-05" db="EMBL/GenBank/DDBJ databases">
        <authorList>
            <consortium name="Lawrence Berkeley National Laboratory"/>
            <person name="Steindorff A."/>
            <person name="Hensen N."/>
            <person name="Bonometti L."/>
            <person name="Westerberg I."/>
            <person name="Brannstrom I.O."/>
            <person name="Guillou S."/>
            <person name="Cros-Aarteil S."/>
            <person name="Calhoun S."/>
            <person name="Haridas S."/>
            <person name="Kuo A."/>
            <person name="Mondo S."/>
            <person name="Pangilinan J."/>
            <person name="Riley R."/>
            <person name="Labutti K."/>
            <person name="Andreopoulos B."/>
            <person name="Lipzen A."/>
            <person name="Chen C."/>
            <person name="Yanf M."/>
            <person name="Daum C."/>
            <person name="Ng V."/>
            <person name="Clum A."/>
            <person name="Ohm R."/>
            <person name="Martin F."/>
            <person name="Silar P."/>
            <person name="Natvig D."/>
            <person name="Lalanne C."/>
            <person name="Gautier V."/>
            <person name="Ament-Velasquez S.L."/>
            <person name="Kruys A."/>
            <person name="Hutchinson M.I."/>
            <person name="Powell A.J."/>
            <person name="Barry K."/>
            <person name="Miller A.N."/>
            <person name="Grigoriev I.V."/>
            <person name="Debuchy R."/>
            <person name="Gladieux P."/>
            <person name="Thoren M.H."/>
            <person name="Johannesson H."/>
        </authorList>
    </citation>
    <scope>NUCLEOTIDE SEQUENCE</scope>
    <source>
        <strain evidence="2">PSN309</strain>
    </source>
</reference>
<evidence type="ECO:0000313" key="2">
    <source>
        <dbReference type="EMBL" id="KAK4189533.1"/>
    </source>
</evidence>
<protein>
    <submittedName>
        <fullName evidence="2">Uncharacterized protein</fullName>
    </submittedName>
</protein>
<accession>A0AAN7AJJ4</accession>
<dbReference type="Proteomes" id="UP001302126">
    <property type="component" value="Unassembled WGS sequence"/>
</dbReference>
<organism evidence="2 3">
    <name type="scientific">Podospora australis</name>
    <dbReference type="NCBI Taxonomy" id="1536484"/>
    <lineage>
        <taxon>Eukaryota</taxon>
        <taxon>Fungi</taxon>
        <taxon>Dikarya</taxon>
        <taxon>Ascomycota</taxon>
        <taxon>Pezizomycotina</taxon>
        <taxon>Sordariomycetes</taxon>
        <taxon>Sordariomycetidae</taxon>
        <taxon>Sordariales</taxon>
        <taxon>Podosporaceae</taxon>
        <taxon>Podospora</taxon>
    </lineage>
</organism>